<dbReference type="Proteomes" id="UP000244005">
    <property type="component" value="Unassembled WGS sequence"/>
</dbReference>
<reference evidence="2" key="1">
    <citation type="journal article" date="2017" name="Cell">
        <title>Insights into land plant evolution garnered from the Marchantia polymorpha genome.</title>
        <authorList>
            <person name="Bowman J.L."/>
            <person name="Kohchi T."/>
            <person name="Yamato K.T."/>
            <person name="Jenkins J."/>
            <person name="Shu S."/>
            <person name="Ishizaki K."/>
            <person name="Yamaoka S."/>
            <person name="Nishihama R."/>
            <person name="Nakamura Y."/>
            <person name="Berger F."/>
            <person name="Adam C."/>
            <person name="Aki S.S."/>
            <person name="Althoff F."/>
            <person name="Araki T."/>
            <person name="Arteaga-Vazquez M.A."/>
            <person name="Balasubrmanian S."/>
            <person name="Barry K."/>
            <person name="Bauer D."/>
            <person name="Boehm C.R."/>
            <person name="Briginshaw L."/>
            <person name="Caballero-Perez J."/>
            <person name="Catarino B."/>
            <person name="Chen F."/>
            <person name="Chiyoda S."/>
            <person name="Chovatia M."/>
            <person name="Davies K.M."/>
            <person name="Delmans M."/>
            <person name="Demura T."/>
            <person name="Dierschke T."/>
            <person name="Dolan L."/>
            <person name="Dorantes-Acosta A.E."/>
            <person name="Eklund D.M."/>
            <person name="Florent S.N."/>
            <person name="Flores-Sandoval E."/>
            <person name="Fujiyama A."/>
            <person name="Fukuzawa H."/>
            <person name="Galik B."/>
            <person name="Grimanelli D."/>
            <person name="Grimwood J."/>
            <person name="Grossniklaus U."/>
            <person name="Hamada T."/>
            <person name="Haseloff J."/>
            <person name="Hetherington A.J."/>
            <person name="Higo A."/>
            <person name="Hirakawa Y."/>
            <person name="Hundley H.N."/>
            <person name="Ikeda Y."/>
            <person name="Inoue K."/>
            <person name="Inoue S.I."/>
            <person name="Ishida S."/>
            <person name="Jia Q."/>
            <person name="Kakita M."/>
            <person name="Kanazawa T."/>
            <person name="Kawai Y."/>
            <person name="Kawashima T."/>
            <person name="Kennedy M."/>
            <person name="Kinose K."/>
            <person name="Kinoshita T."/>
            <person name="Kohara Y."/>
            <person name="Koide E."/>
            <person name="Komatsu K."/>
            <person name="Kopischke S."/>
            <person name="Kubo M."/>
            <person name="Kyozuka J."/>
            <person name="Lagercrantz U."/>
            <person name="Lin S.S."/>
            <person name="Lindquist E."/>
            <person name="Lipzen A.M."/>
            <person name="Lu C.W."/>
            <person name="De Luna E."/>
            <person name="Martienssen R.A."/>
            <person name="Minamino N."/>
            <person name="Mizutani M."/>
            <person name="Mizutani M."/>
            <person name="Mochizuki N."/>
            <person name="Monte I."/>
            <person name="Mosher R."/>
            <person name="Nagasaki H."/>
            <person name="Nakagami H."/>
            <person name="Naramoto S."/>
            <person name="Nishitani K."/>
            <person name="Ohtani M."/>
            <person name="Okamoto T."/>
            <person name="Okumura M."/>
            <person name="Phillips J."/>
            <person name="Pollak B."/>
            <person name="Reinders A."/>
            <person name="Rovekamp M."/>
            <person name="Sano R."/>
            <person name="Sawa S."/>
            <person name="Schmid M.W."/>
            <person name="Shirakawa M."/>
            <person name="Solano R."/>
            <person name="Spunde A."/>
            <person name="Suetsugu N."/>
            <person name="Sugano S."/>
            <person name="Sugiyama A."/>
            <person name="Sun R."/>
            <person name="Suzuki Y."/>
            <person name="Takenaka M."/>
            <person name="Takezawa D."/>
            <person name="Tomogane H."/>
            <person name="Tsuzuki M."/>
            <person name="Ueda T."/>
            <person name="Umeda M."/>
            <person name="Ward J.M."/>
            <person name="Watanabe Y."/>
            <person name="Yazaki K."/>
            <person name="Yokoyama R."/>
            <person name="Yoshitake Y."/>
            <person name="Yotsui I."/>
            <person name="Zachgo S."/>
            <person name="Schmutz J."/>
        </authorList>
    </citation>
    <scope>NUCLEOTIDE SEQUENCE [LARGE SCALE GENOMIC DNA]</scope>
    <source>
        <strain evidence="2">Tak-1</strain>
    </source>
</reference>
<protein>
    <submittedName>
        <fullName evidence="1">Uncharacterized protein</fullName>
    </submittedName>
</protein>
<name>A0A2R6W809_MARPO</name>
<evidence type="ECO:0000313" key="1">
    <source>
        <dbReference type="EMBL" id="PTQ29972.1"/>
    </source>
</evidence>
<accession>A0A2R6W809</accession>
<proteinExistence type="predicted"/>
<organism evidence="1 2">
    <name type="scientific">Marchantia polymorpha</name>
    <name type="common">Common liverwort</name>
    <name type="synonym">Marchantia aquatica</name>
    <dbReference type="NCBI Taxonomy" id="3197"/>
    <lineage>
        <taxon>Eukaryota</taxon>
        <taxon>Viridiplantae</taxon>
        <taxon>Streptophyta</taxon>
        <taxon>Embryophyta</taxon>
        <taxon>Marchantiophyta</taxon>
        <taxon>Marchantiopsida</taxon>
        <taxon>Marchantiidae</taxon>
        <taxon>Marchantiales</taxon>
        <taxon>Marchantiaceae</taxon>
        <taxon>Marchantia</taxon>
    </lineage>
</organism>
<keyword evidence="2" id="KW-1185">Reference proteome</keyword>
<dbReference type="AlphaFoldDB" id="A0A2R6W809"/>
<sequence>MPWRMSDNTLRCASRRTPTPNTAVCVHKEASHGLPERERSQHLESTCKAHRYASDTTREGRDRWIEGARRDTRPPNLATHAEDVAVPKLLGSLARWCS</sequence>
<evidence type="ECO:0000313" key="2">
    <source>
        <dbReference type="Proteomes" id="UP000244005"/>
    </source>
</evidence>
<gene>
    <name evidence="1" type="ORF">MARPO_0132s0044</name>
</gene>
<dbReference type="EMBL" id="KZ772804">
    <property type="protein sequence ID" value="PTQ29972.1"/>
    <property type="molecule type" value="Genomic_DNA"/>
</dbReference>
<dbReference type="Gramene" id="Mp4g10010.1">
    <property type="protein sequence ID" value="Mp4g10010.1.cds1"/>
    <property type="gene ID" value="Mp4g10010"/>
</dbReference>